<feature type="signal peptide" evidence="1">
    <location>
        <begin position="1"/>
        <end position="26"/>
    </location>
</feature>
<dbReference type="RefSeq" id="WP_009282327.1">
    <property type="nucleotide sequence ID" value="NZ_CAIT01000006.1"/>
</dbReference>
<dbReference type="Proteomes" id="UP000009309">
    <property type="component" value="Unassembled WGS sequence"/>
</dbReference>
<proteinExistence type="predicted"/>
<dbReference type="AlphaFoldDB" id="I2GIM2"/>
<name>I2GIM2_9BACT</name>
<feature type="chain" id="PRO_5003659591" evidence="1">
    <location>
        <begin position="27"/>
        <end position="433"/>
    </location>
</feature>
<gene>
    <name evidence="2" type="ORF">BN8_02868</name>
</gene>
<organism evidence="2 3">
    <name type="scientific">Fibrisoma limi BUZ 3</name>
    <dbReference type="NCBI Taxonomy" id="1185876"/>
    <lineage>
        <taxon>Bacteria</taxon>
        <taxon>Pseudomonadati</taxon>
        <taxon>Bacteroidota</taxon>
        <taxon>Cytophagia</taxon>
        <taxon>Cytophagales</taxon>
        <taxon>Spirosomataceae</taxon>
        <taxon>Fibrisoma</taxon>
    </lineage>
</organism>
<evidence type="ECO:0000313" key="2">
    <source>
        <dbReference type="EMBL" id="CCH53747.1"/>
    </source>
</evidence>
<evidence type="ECO:0000256" key="1">
    <source>
        <dbReference type="SAM" id="SignalP"/>
    </source>
</evidence>
<reference evidence="2 3" key="1">
    <citation type="journal article" date="2012" name="J. Bacteriol.">
        <title>Genome Sequence of the Filamentous Bacterium Fibrisoma limi BUZ 3T.</title>
        <authorList>
            <person name="Filippini M."/>
            <person name="Qi W."/>
            <person name="Jaenicke S."/>
            <person name="Goesmann A."/>
            <person name="Smits T.H."/>
            <person name="Bagheri H.C."/>
        </authorList>
    </citation>
    <scope>NUCLEOTIDE SEQUENCE [LARGE SCALE GENOMIC DNA]</scope>
    <source>
        <strain evidence="3">BUZ 3T</strain>
    </source>
</reference>
<evidence type="ECO:0000313" key="3">
    <source>
        <dbReference type="Proteomes" id="UP000009309"/>
    </source>
</evidence>
<dbReference type="eggNOG" id="ENOG5031FB4">
    <property type="taxonomic scope" value="Bacteria"/>
</dbReference>
<dbReference type="OrthoDB" id="9765957at2"/>
<keyword evidence="1" id="KW-0732">Signal</keyword>
<sequence length="433" mass="45123">MNKYYSHFFVKACLVCLLFSSNQLLAQQWSASGGNVYVMPGVRVGIGTIAPSRSLHVTGEADQYIRVSSYGGTLLSNHAAGLELQRIIPSGGPTSNWSIVNEDHLRFRHNGELLFQMTPSMALLGKSLSEPTVFTVYGTNITRVSNTIQSGALRLYSKVGDNQHLLALDGNQIESSDPLYINNDSEQNVHLANGGGKVKVGTTDNEARFSVASESDMQLKLINPGNGGAAWRIGVANSGWAAGDGKLVFSKTASSADATMVITPAGKVGIGLTTPSETLQINGTTSTKVLKITGGADFAEHFDIGPDKTILPGTVVSIDPAKPGQLRVARQAYDKTVAGIVSGAGDVQPGMLMGQAGTLASGQHPVALTGRVYCRVDAQYGAIRPGDLLTTSPTAGHAMKASDGGQAQGAILGKAMTALDAGTGLVLVLVSLQ</sequence>
<dbReference type="STRING" id="1185876.BN8_02868"/>
<keyword evidence="3" id="KW-1185">Reference proteome</keyword>
<dbReference type="EMBL" id="CAIT01000006">
    <property type="protein sequence ID" value="CCH53747.1"/>
    <property type="molecule type" value="Genomic_DNA"/>
</dbReference>
<comment type="caution">
    <text evidence="2">The sequence shown here is derived from an EMBL/GenBank/DDBJ whole genome shotgun (WGS) entry which is preliminary data.</text>
</comment>
<accession>I2GIM2</accession>
<protein>
    <submittedName>
        <fullName evidence="2">Uncharacterized protein</fullName>
    </submittedName>
</protein>